<protein>
    <submittedName>
        <fullName evidence="1">Uncharacterized protein</fullName>
    </submittedName>
</protein>
<evidence type="ECO:0000313" key="2">
    <source>
        <dbReference type="Proteomes" id="UP001218188"/>
    </source>
</evidence>
<organism evidence="1 2">
    <name type="scientific">Mycena alexandri</name>
    <dbReference type="NCBI Taxonomy" id="1745969"/>
    <lineage>
        <taxon>Eukaryota</taxon>
        <taxon>Fungi</taxon>
        <taxon>Dikarya</taxon>
        <taxon>Basidiomycota</taxon>
        <taxon>Agaricomycotina</taxon>
        <taxon>Agaricomycetes</taxon>
        <taxon>Agaricomycetidae</taxon>
        <taxon>Agaricales</taxon>
        <taxon>Marasmiineae</taxon>
        <taxon>Mycenaceae</taxon>
        <taxon>Mycena</taxon>
    </lineage>
</organism>
<name>A0AAD6X1R1_9AGAR</name>
<keyword evidence="2" id="KW-1185">Reference proteome</keyword>
<dbReference type="AlphaFoldDB" id="A0AAD6X1R1"/>
<gene>
    <name evidence="1" type="ORF">C8F04DRAFT_1289008</name>
</gene>
<evidence type="ECO:0000313" key="1">
    <source>
        <dbReference type="EMBL" id="KAJ7029064.1"/>
    </source>
</evidence>
<comment type="caution">
    <text evidence="1">The sequence shown here is derived from an EMBL/GenBank/DDBJ whole genome shotgun (WGS) entry which is preliminary data.</text>
</comment>
<proteinExistence type="predicted"/>
<dbReference type="EMBL" id="JARJCM010000105">
    <property type="protein sequence ID" value="KAJ7029064.1"/>
    <property type="molecule type" value="Genomic_DNA"/>
</dbReference>
<sequence length="647" mass="69394">MTSAPTQRQLVAQLANILPALNGAGAEHEPASAALALDLHLPFTASVRDGTKGTFVRLSTSIPSGPEAAFIASPRSATVVTSVPLDARACRALQYHPQHDPRPRCALRSFLIAGAAVAFSYATTFYRPHRSMRVAGRIPNTTSTSPAPAAADLHRGRHIRPHRSTPPSSLANAYPPTAYCTLLAALAAQLPPILAPLFALCSRLVPHSNASGHTPPSVVAILSPLLFGLTPPSNSASTSNNINYIGAYGTPPVSPGEARGKKSKDDEAAEEVLFPTIENFESFAGAYEEYIRGAYAYEHLLLAAIRERTASAANQRLGAPTRLQERVGMYPARGWVWAGRVLRRVEIVRADRDAGRCDWGGSARRWCGVLRGWDEYAVCGAPDVEDVGRVVSRPCAVVMRVGGVLGVDVDSEESCSWETDAGRRGRRVSCRVEALLDRPCLVVQTEGRVVVEERDVLVYRRRRAAGHLDTGRVPYSDGARAPLPSMRWCSSSSLSMLARLSLTSVLVPVSWCWCPGAGVRVWVRARWSPCLLPWVDDVGPGDQRLVLSMSPSTDGAAIAPHPPPCAPRNSSSQTLGDRTPTSIFVFSPAAASALDRASPLCARMSRRHAYVIPPTSLPAIPLPRLTISALSHPPTASWTARPAPPPL</sequence>
<reference evidence="1" key="1">
    <citation type="submission" date="2023-03" db="EMBL/GenBank/DDBJ databases">
        <title>Massive genome expansion in bonnet fungi (Mycena s.s.) driven by repeated elements and novel gene families across ecological guilds.</title>
        <authorList>
            <consortium name="Lawrence Berkeley National Laboratory"/>
            <person name="Harder C.B."/>
            <person name="Miyauchi S."/>
            <person name="Viragh M."/>
            <person name="Kuo A."/>
            <person name="Thoen E."/>
            <person name="Andreopoulos B."/>
            <person name="Lu D."/>
            <person name="Skrede I."/>
            <person name="Drula E."/>
            <person name="Henrissat B."/>
            <person name="Morin E."/>
            <person name="Kohler A."/>
            <person name="Barry K."/>
            <person name="LaButti K."/>
            <person name="Morin E."/>
            <person name="Salamov A."/>
            <person name="Lipzen A."/>
            <person name="Mereny Z."/>
            <person name="Hegedus B."/>
            <person name="Baldrian P."/>
            <person name="Stursova M."/>
            <person name="Weitz H."/>
            <person name="Taylor A."/>
            <person name="Grigoriev I.V."/>
            <person name="Nagy L.G."/>
            <person name="Martin F."/>
            <person name="Kauserud H."/>
        </authorList>
    </citation>
    <scope>NUCLEOTIDE SEQUENCE</scope>
    <source>
        <strain evidence="1">CBHHK200</strain>
    </source>
</reference>
<accession>A0AAD6X1R1</accession>
<dbReference type="Proteomes" id="UP001218188">
    <property type="component" value="Unassembled WGS sequence"/>
</dbReference>